<dbReference type="Proteomes" id="UP000030745">
    <property type="component" value="Unassembled WGS sequence"/>
</dbReference>
<keyword evidence="2" id="KW-1185">Reference proteome</keyword>
<reference evidence="1 2" key="1">
    <citation type="journal article" date="2013" name="PLoS Genet.">
        <title>Distinctive expansion of potential virulence genes in the genome of the oomycete fish pathogen Saprolegnia parasitica.</title>
        <authorList>
            <person name="Jiang R.H."/>
            <person name="de Bruijn I."/>
            <person name="Haas B.J."/>
            <person name="Belmonte R."/>
            <person name="Lobach L."/>
            <person name="Christie J."/>
            <person name="van den Ackerveken G."/>
            <person name="Bottin A."/>
            <person name="Bulone V."/>
            <person name="Diaz-Moreno S.M."/>
            <person name="Dumas B."/>
            <person name="Fan L."/>
            <person name="Gaulin E."/>
            <person name="Govers F."/>
            <person name="Grenville-Briggs L.J."/>
            <person name="Horner N.R."/>
            <person name="Levin J.Z."/>
            <person name="Mammella M."/>
            <person name="Meijer H.J."/>
            <person name="Morris P."/>
            <person name="Nusbaum C."/>
            <person name="Oome S."/>
            <person name="Phillips A.J."/>
            <person name="van Rooyen D."/>
            <person name="Rzeszutek E."/>
            <person name="Saraiva M."/>
            <person name="Secombes C.J."/>
            <person name="Seidl M.F."/>
            <person name="Snel B."/>
            <person name="Stassen J.H."/>
            <person name="Sykes S."/>
            <person name="Tripathy S."/>
            <person name="van den Berg H."/>
            <person name="Vega-Arreguin J.C."/>
            <person name="Wawra S."/>
            <person name="Young S.K."/>
            <person name="Zeng Q."/>
            <person name="Dieguez-Uribeondo J."/>
            <person name="Russ C."/>
            <person name="Tyler B.M."/>
            <person name="van West P."/>
        </authorList>
    </citation>
    <scope>NUCLEOTIDE SEQUENCE [LARGE SCALE GENOMIC DNA]</scope>
    <source>
        <strain evidence="1 2">CBS 223.65</strain>
    </source>
</reference>
<proteinExistence type="predicted"/>
<dbReference type="OrthoDB" id="62528at2759"/>
<evidence type="ECO:0000313" key="1">
    <source>
        <dbReference type="EMBL" id="KDO20896.1"/>
    </source>
</evidence>
<dbReference type="VEuPathDB" id="FungiDB:SPRG_14127"/>
<dbReference type="InterPro" id="IPR027417">
    <property type="entry name" value="P-loop_NTPase"/>
</dbReference>
<evidence type="ECO:0000313" key="2">
    <source>
        <dbReference type="Proteomes" id="UP000030745"/>
    </source>
</evidence>
<dbReference type="Gene3D" id="3.40.50.300">
    <property type="entry name" value="P-loop containing nucleotide triphosphate hydrolases"/>
    <property type="match status" value="1"/>
</dbReference>
<dbReference type="RefSeq" id="XP_012208385.1">
    <property type="nucleotide sequence ID" value="XM_012352995.1"/>
</dbReference>
<protein>
    <submittedName>
        <fullName evidence="1">Uncharacterized protein</fullName>
    </submittedName>
</protein>
<sequence>MTSWPPLASTLSRPLLLCWYAKDSNSKVAKTLAANTGLQLMTVDACVDRCVKLSERGKPAAGEKPLPLEVEMAALGTKMTQARAKGGVIPDAVVSDMVCKALVHVFTQADAATFLGVILLNYPRSKEEAKAFEVEMLKRFHGLSDTELALRSTQLVASWDEKVVVTEGAPLSSIDWALFLDASTDALTWTTTTAALTAFWKPLGCAFTLNTTTTPALALDETLQALLRLAPDAHHILLATDPDRFVSALTAMKNDRRRTMTHPELLVVRDRCGEHSLPWESLRDLDDAVNYHDVEQCQVDRVRALQAFYESLQSFSRPFLRLRNQFLAVLDANTSQQTVIDAALQDLAAPRTFASPNERREHVRRRVMALEVDLGDLVDAVRGPANAFLQSPETWHLSVDVFLKSVVTWATALLRTEKKQLLRRLRHLTSYFELVDPIAAVSSTENDAGMHVALDALQAFPPTSTLHDALDDIVGDVVSSASSAGSSLQSYVLDTERALFLRRCIGVVRFADNVARRVAGAVDAEKTSLDKALVEFVHQDFRHIAHVIEALRAIRDASTPAKVCWPRLQSLTTPLDGHGVHMAHHKCFLSVHHLRWIVRALQAATNNSQGQPLSVSAFTASIVQVATAQLLPPVWTSYPAVANMAVAFATADAVDWRRLLLSLAIAQKLPVPDVRDLETLCGHWRTRRTLDAVVDKAAFLSAPLWCHDSAIQHLLHELFADAATGDVAVVPFLLHMCASSHPLDVLPPCHASLARFSRGVAKATYVLDHWPPMNENAGDDLASVPALLHAFAGVHVPESDDPSVALVDAHALQSKFALLNPYVYLVEHEDASS</sequence>
<accession>A0A067C2W6</accession>
<name>A0A067C2W6_SAPPC</name>
<dbReference type="KEGG" id="spar:SPRG_14127"/>
<dbReference type="AlphaFoldDB" id="A0A067C2W6"/>
<dbReference type="GeneID" id="24135954"/>
<organism evidence="1 2">
    <name type="scientific">Saprolegnia parasitica (strain CBS 223.65)</name>
    <dbReference type="NCBI Taxonomy" id="695850"/>
    <lineage>
        <taxon>Eukaryota</taxon>
        <taxon>Sar</taxon>
        <taxon>Stramenopiles</taxon>
        <taxon>Oomycota</taxon>
        <taxon>Saprolegniomycetes</taxon>
        <taxon>Saprolegniales</taxon>
        <taxon>Saprolegniaceae</taxon>
        <taxon>Saprolegnia</taxon>
    </lineage>
</organism>
<gene>
    <name evidence="1" type="ORF">SPRG_14127</name>
</gene>
<dbReference type="EMBL" id="KK583300">
    <property type="protein sequence ID" value="KDO20896.1"/>
    <property type="molecule type" value="Genomic_DNA"/>
</dbReference>